<feature type="transmembrane region" description="Helical" evidence="5">
    <location>
        <begin position="281"/>
        <end position="300"/>
    </location>
</feature>
<feature type="transmembrane region" description="Helical" evidence="5">
    <location>
        <begin position="176"/>
        <end position="197"/>
    </location>
</feature>
<dbReference type="eggNOG" id="COG0842">
    <property type="taxonomic scope" value="Bacteria"/>
</dbReference>
<dbReference type="PROSITE" id="PS51257">
    <property type="entry name" value="PROKAR_LIPOPROTEIN"/>
    <property type="match status" value="1"/>
</dbReference>
<feature type="transmembrane region" description="Helical" evidence="5">
    <location>
        <begin position="335"/>
        <end position="356"/>
    </location>
</feature>
<dbReference type="InterPro" id="IPR013525">
    <property type="entry name" value="ABC2_TM"/>
</dbReference>
<evidence type="ECO:0000256" key="4">
    <source>
        <dbReference type="ARBA" id="ARBA00023136"/>
    </source>
</evidence>
<dbReference type="AlphaFoldDB" id="A0A084JEH0"/>
<evidence type="ECO:0000256" key="1">
    <source>
        <dbReference type="ARBA" id="ARBA00004141"/>
    </source>
</evidence>
<reference evidence="7 8" key="1">
    <citation type="submission" date="2014-07" db="EMBL/GenBank/DDBJ databases">
        <title>Draft genome of Clostridium sulfidigenes 113A isolated from sediments associated with methane hydrate from Krishna Godavari basin.</title>
        <authorList>
            <person name="Honkalas V.S."/>
            <person name="Dabir A.P."/>
            <person name="Arora P."/>
            <person name="Dhakephalkar P.K."/>
        </authorList>
    </citation>
    <scope>NUCLEOTIDE SEQUENCE [LARGE SCALE GENOMIC DNA]</scope>
    <source>
        <strain evidence="7 8">113A</strain>
    </source>
</reference>
<accession>A0A084JEH0</accession>
<keyword evidence="2 5" id="KW-0812">Transmembrane</keyword>
<evidence type="ECO:0000256" key="3">
    <source>
        <dbReference type="ARBA" id="ARBA00022989"/>
    </source>
</evidence>
<comment type="subcellular location">
    <subcellularLocation>
        <location evidence="1">Membrane</location>
        <topology evidence="1">Multi-pass membrane protein</topology>
    </subcellularLocation>
</comment>
<comment type="caution">
    <text evidence="7">The sequence shown here is derived from an EMBL/GenBank/DDBJ whole genome shotgun (WGS) entry which is preliminary data.</text>
</comment>
<dbReference type="RefSeq" id="WP_035131265.1">
    <property type="nucleotide sequence ID" value="NZ_JPMD01000013.1"/>
</dbReference>
<keyword evidence="3 5" id="KW-1133">Transmembrane helix</keyword>
<feature type="transmembrane region" description="Helical" evidence="5">
    <location>
        <begin position="252"/>
        <end position="269"/>
    </location>
</feature>
<name>A0A084JEH0_9CLOT</name>
<dbReference type="Pfam" id="PF12698">
    <property type="entry name" value="ABC2_membrane_3"/>
    <property type="match status" value="1"/>
</dbReference>
<gene>
    <name evidence="7" type="ORF">IO99_05925</name>
</gene>
<dbReference type="GO" id="GO:0016020">
    <property type="term" value="C:membrane"/>
    <property type="evidence" value="ECO:0007669"/>
    <property type="project" value="UniProtKB-SubCell"/>
</dbReference>
<dbReference type="EMBL" id="JPMD01000013">
    <property type="protein sequence ID" value="KEZ87354.1"/>
    <property type="molecule type" value="Genomic_DNA"/>
</dbReference>
<evidence type="ECO:0000256" key="5">
    <source>
        <dbReference type="SAM" id="Phobius"/>
    </source>
</evidence>
<dbReference type="STRING" id="318464.IO99_05925"/>
<proteinExistence type="predicted"/>
<evidence type="ECO:0000259" key="6">
    <source>
        <dbReference type="Pfam" id="PF12698"/>
    </source>
</evidence>
<sequence length="364" mass="40444">MKALYYIKTTLKGMFANGVVTIATFILFPILLACFMAFFHHLDDENPLKLKALNVQIVDEDNTENSKRLVELLGSDDLKEVVNIVDKKPDVELIIKEGYEKNVLSLNKGDIIINKKVEGMGMSTDTLKVILDRYHQSLYVSIAGGDMGNLNRIMESSIVEDITIDTLKTNNPYEKISASMIGFVITILIYTMIHGGYADISVNLDKRINATPITKLQYLFYETMALIVYVFIIISGYVIFFRVAGLSFKGNILDLILLILMGTMLVVSMSKSISTIFGAKYGKIIGTIIFTLPLISGEIFSGEGNKIALLTPTHYLNNAFNLYNLNGNLEGCGKWILIIFAMSIIIYSAAIIKAVIQGRKKVCA</sequence>
<evidence type="ECO:0000313" key="8">
    <source>
        <dbReference type="Proteomes" id="UP000028542"/>
    </source>
</evidence>
<feature type="transmembrane region" description="Helical" evidence="5">
    <location>
        <begin position="15"/>
        <end position="39"/>
    </location>
</feature>
<evidence type="ECO:0000313" key="7">
    <source>
        <dbReference type="EMBL" id="KEZ87354.1"/>
    </source>
</evidence>
<keyword evidence="4 5" id="KW-0472">Membrane</keyword>
<feature type="transmembrane region" description="Helical" evidence="5">
    <location>
        <begin position="218"/>
        <end position="240"/>
    </location>
</feature>
<evidence type="ECO:0000256" key="2">
    <source>
        <dbReference type="ARBA" id="ARBA00022692"/>
    </source>
</evidence>
<protein>
    <submittedName>
        <fullName evidence="7">Multidrug ABC transporter permease</fullName>
    </submittedName>
</protein>
<dbReference type="GO" id="GO:0140359">
    <property type="term" value="F:ABC-type transporter activity"/>
    <property type="evidence" value="ECO:0007669"/>
    <property type="project" value="InterPro"/>
</dbReference>
<keyword evidence="8" id="KW-1185">Reference proteome</keyword>
<dbReference type="Proteomes" id="UP000028542">
    <property type="component" value="Unassembled WGS sequence"/>
</dbReference>
<organism evidence="7 8">
    <name type="scientific">Clostridium sulfidigenes</name>
    <dbReference type="NCBI Taxonomy" id="318464"/>
    <lineage>
        <taxon>Bacteria</taxon>
        <taxon>Bacillati</taxon>
        <taxon>Bacillota</taxon>
        <taxon>Clostridia</taxon>
        <taxon>Eubacteriales</taxon>
        <taxon>Clostridiaceae</taxon>
        <taxon>Clostridium</taxon>
    </lineage>
</organism>
<feature type="domain" description="ABC-2 type transporter transmembrane" evidence="6">
    <location>
        <begin position="21"/>
        <end position="351"/>
    </location>
</feature>